<organism evidence="1">
    <name type="scientific">marine sediment metagenome</name>
    <dbReference type="NCBI Taxonomy" id="412755"/>
    <lineage>
        <taxon>unclassified sequences</taxon>
        <taxon>metagenomes</taxon>
        <taxon>ecological metagenomes</taxon>
    </lineage>
</organism>
<dbReference type="SUPFAM" id="SSF55486">
    <property type="entry name" value="Metalloproteases ('zincins'), catalytic domain"/>
    <property type="match status" value="1"/>
</dbReference>
<comment type="caution">
    <text evidence="1">The sequence shown here is derived from an EMBL/GenBank/DDBJ whole genome shotgun (WGS) entry which is preliminary data.</text>
</comment>
<proteinExistence type="predicted"/>
<dbReference type="GO" id="GO:0004222">
    <property type="term" value="F:metalloendopeptidase activity"/>
    <property type="evidence" value="ECO:0007669"/>
    <property type="project" value="InterPro"/>
</dbReference>
<name>X0V994_9ZZZZ</name>
<dbReference type="AlphaFoldDB" id="X0V994"/>
<accession>X0V994</accession>
<dbReference type="EMBL" id="BARS01012114">
    <property type="protein sequence ID" value="GAF97205.1"/>
    <property type="molecule type" value="Genomic_DNA"/>
</dbReference>
<feature type="non-terminal residue" evidence="1">
    <location>
        <position position="65"/>
    </location>
</feature>
<evidence type="ECO:0000313" key="1">
    <source>
        <dbReference type="EMBL" id="GAF97205.1"/>
    </source>
</evidence>
<protein>
    <submittedName>
        <fullName evidence="1">Uncharacterized protein</fullName>
    </submittedName>
</protein>
<dbReference type="InterPro" id="IPR023091">
    <property type="entry name" value="MetalPrtase_cat_dom_sf_prd"/>
</dbReference>
<gene>
    <name evidence="1" type="ORF">S01H1_21744</name>
</gene>
<sequence length="65" mass="7192">MNVIEINVLIDAGFEGCIDAVWLHSIAERVLVAQGVSSNTELGLVIASQERVRQLNRNYLGKDRP</sequence>
<dbReference type="Gene3D" id="3.40.390.30">
    <property type="entry name" value="Metalloproteases ('zincins'), catalytic domain"/>
    <property type="match status" value="1"/>
</dbReference>
<reference evidence="1" key="1">
    <citation type="journal article" date="2014" name="Front. Microbiol.">
        <title>High frequency of phylogenetically diverse reductive dehalogenase-homologous genes in deep subseafloor sedimentary metagenomes.</title>
        <authorList>
            <person name="Kawai M."/>
            <person name="Futagami T."/>
            <person name="Toyoda A."/>
            <person name="Takaki Y."/>
            <person name="Nishi S."/>
            <person name="Hori S."/>
            <person name="Arai W."/>
            <person name="Tsubouchi T."/>
            <person name="Morono Y."/>
            <person name="Uchiyama I."/>
            <person name="Ito T."/>
            <person name="Fujiyama A."/>
            <person name="Inagaki F."/>
            <person name="Takami H."/>
        </authorList>
    </citation>
    <scope>NUCLEOTIDE SEQUENCE</scope>
    <source>
        <strain evidence="1">Expedition CK06-06</strain>
    </source>
</reference>